<dbReference type="Ensembl" id="ENSORLT00015013019.1">
    <property type="protein sequence ID" value="ENSORLP00015001211.1"/>
    <property type="gene ID" value="ENSORLG00015001847.1"/>
</dbReference>
<dbReference type="InterPro" id="IPR051342">
    <property type="entry name" value="PDZ_scaffold"/>
</dbReference>
<evidence type="ECO:0000256" key="1">
    <source>
        <dbReference type="SAM" id="MobiDB-lite"/>
    </source>
</evidence>
<evidence type="ECO:0000259" key="2">
    <source>
        <dbReference type="PROSITE" id="PS50106"/>
    </source>
</evidence>
<dbReference type="PANTHER" id="PTHR19964:SF11">
    <property type="entry name" value="INAD-LIKE PROTEIN"/>
    <property type="match status" value="1"/>
</dbReference>
<feature type="region of interest" description="Disordered" evidence="1">
    <location>
        <begin position="1"/>
        <end position="27"/>
    </location>
</feature>
<reference key="1">
    <citation type="journal article" date="2007" name="Nature">
        <title>The medaka draft genome and insights into vertebrate genome evolution.</title>
        <authorList>
            <person name="Kasahara M."/>
            <person name="Naruse K."/>
            <person name="Sasaki S."/>
            <person name="Nakatani Y."/>
            <person name="Qu W."/>
            <person name="Ahsan B."/>
            <person name="Yamada T."/>
            <person name="Nagayasu Y."/>
            <person name="Doi K."/>
            <person name="Kasai Y."/>
            <person name="Jindo T."/>
            <person name="Kobayashi D."/>
            <person name="Shimada A."/>
            <person name="Toyoda A."/>
            <person name="Kuroki Y."/>
            <person name="Fujiyama A."/>
            <person name="Sasaki T."/>
            <person name="Shimizu A."/>
            <person name="Asakawa S."/>
            <person name="Shimizu N."/>
            <person name="Hashimoto S."/>
            <person name="Yang J."/>
            <person name="Lee Y."/>
            <person name="Matsushima K."/>
            <person name="Sugano S."/>
            <person name="Sakaizumi M."/>
            <person name="Narita T."/>
            <person name="Ohishi K."/>
            <person name="Haga S."/>
            <person name="Ohta F."/>
            <person name="Nomoto H."/>
            <person name="Nogata K."/>
            <person name="Morishita T."/>
            <person name="Endo T."/>
            <person name="Shin-I T."/>
            <person name="Takeda H."/>
            <person name="Morishita S."/>
            <person name="Kohara Y."/>
        </authorList>
    </citation>
    <scope>NUCLEOTIDE SEQUENCE [LARGE SCALE GENOMIC DNA]</scope>
    <source>
        <strain>Hd-rR</strain>
    </source>
</reference>
<reference evidence="3" key="3">
    <citation type="submission" date="2025-08" db="UniProtKB">
        <authorList>
            <consortium name="Ensembl"/>
        </authorList>
    </citation>
    <scope>IDENTIFICATION</scope>
    <source>
        <strain evidence="3">HSOK</strain>
    </source>
</reference>
<dbReference type="Pfam" id="PF17820">
    <property type="entry name" value="PDZ_6"/>
    <property type="match status" value="1"/>
</dbReference>
<accession>A0A3P9H063</accession>
<dbReference type="PROSITE" id="PS50106">
    <property type="entry name" value="PDZ"/>
    <property type="match status" value="1"/>
</dbReference>
<feature type="domain" description="PDZ" evidence="2">
    <location>
        <begin position="35"/>
        <end position="116"/>
    </location>
</feature>
<dbReference type="InterPro" id="IPR036034">
    <property type="entry name" value="PDZ_sf"/>
</dbReference>
<dbReference type="Proteomes" id="UP000265200">
    <property type="component" value="Chromosome 4"/>
</dbReference>
<reference evidence="3 4" key="2">
    <citation type="submission" date="2017-04" db="EMBL/GenBank/DDBJ databases">
        <title>CpG methylation of centromeres and impact of large insertions on vertebrate speciation.</title>
        <authorList>
            <person name="Ichikawa K."/>
            <person name="Yoshimura J."/>
            <person name="Morishita S."/>
        </authorList>
    </citation>
    <scope>NUCLEOTIDE SEQUENCE</scope>
    <source>
        <strain evidence="3 4">HSOK</strain>
    </source>
</reference>
<reference evidence="3" key="4">
    <citation type="submission" date="2025-09" db="UniProtKB">
        <authorList>
            <consortium name="Ensembl"/>
        </authorList>
    </citation>
    <scope>IDENTIFICATION</scope>
    <source>
        <strain evidence="3">HSOK</strain>
    </source>
</reference>
<dbReference type="AlphaFoldDB" id="A0A3P9H063"/>
<name>A0A3P9H063_ORYLA</name>
<evidence type="ECO:0000313" key="3">
    <source>
        <dbReference type="Ensembl" id="ENSORLP00015001211.1"/>
    </source>
</evidence>
<sequence>MKEEQRGGEPGMQDVAPVQRGGANRRGAQWGHVEEIELFNDGSGLGFGIVGGKTSGMVVRTIIPDSVADRSHGGLLPGDQLVSVNDTPLDMLTLAQAVEVLKAAPPGLVRLGIRKPLVSGRSRSEKRRTRPRKRFSS</sequence>
<dbReference type="Gene3D" id="2.30.42.10">
    <property type="match status" value="1"/>
</dbReference>
<proteinExistence type="predicted"/>
<organism evidence="3 4">
    <name type="scientific">Oryzias latipes</name>
    <name type="common">Japanese rice fish</name>
    <name type="synonym">Japanese killifish</name>
    <dbReference type="NCBI Taxonomy" id="8090"/>
    <lineage>
        <taxon>Eukaryota</taxon>
        <taxon>Metazoa</taxon>
        <taxon>Chordata</taxon>
        <taxon>Craniata</taxon>
        <taxon>Vertebrata</taxon>
        <taxon>Euteleostomi</taxon>
        <taxon>Actinopterygii</taxon>
        <taxon>Neopterygii</taxon>
        <taxon>Teleostei</taxon>
        <taxon>Neoteleostei</taxon>
        <taxon>Acanthomorphata</taxon>
        <taxon>Ovalentaria</taxon>
        <taxon>Atherinomorphae</taxon>
        <taxon>Beloniformes</taxon>
        <taxon>Adrianichthyidae</taxon>
        <taxon>Oryziinae</taxon>
        <taxon>Oryzias</taxon>
    </lineage>
</organism>
<dbReference type="InterPro" id="IPR041489">
    <property type="entry name" value="PDZ_6"/>
</dbReference>
<evidence type="ECO:0000313" key="4">
    <source>
        <dbReference type="Proteomes" id="UP000265200"/>
    </source>
</evidence>
<dbReference type="InterPro" id="IPR001478">
    <property type="entry name" value="PDZ"/>
</dbReference>
<protein>
    <recommendedName>
        <fullName evidence="2">PDZ domain-containing protein</fullName>
    </recommendedName>
</protein>
<dbReference type="SUPFAM" id="SSF50156">
    <property type="entry name" value="PDZ domain-like"/>
    <property type="match status" value="1"/>
</dbReference>
<dbReference type="SMART" id="SM00228">
    <property type="entry name" value="PDZ"/>
    <property type="match status" value="1"/>
</dbReference>
<dbReference type="PANTHER" id="PTHR19964">
    <property type="entry name" value="MULTIPLE PDZ DOMAIN PROTEIN"/>
    <property type="match status" value="1"/>
</dbReference>